<dbReference type="PANTHER" id="PTHR34235">
    <property type="entry name" value="SLR1203 PROTEIN-RELATED"/>
    <property type="match status" value="1"/>
</dbReference>
<dbReference type="Gene3D" id="1.20.1220.20">
    <property type="entry name" value="Uncharcterised protein PF01724"/>
    <property type="match status" value="1"/>
</dbReference>
<dbReference type="KEGG" id="tsy:THSYN_24015"/>
<name>A0A2K8UE09_9GAMM</name>
<dbReference type="InterPro" id="IPR002636">
    <property type="entry name" value="DUF29"/>
</dbReference>
<organism evidence="1 2">
    <name type="scientific">Candidatus Thiodictyon syntrophicum</name>
    <dbReference type="NCBI Taxonomy" id="1166950"/>
    <lineage>
        <taxon>Bacteria</taxon>
        <taxon>Pseudomonadati</taxon>
        <taxon>Pseudomonadota</taxon>
        <taxon>Gammaproteobacteria</taxon>
        <taxon>Chromatiales</taxon>
        <taxon>Chromatiaceae</taxon>
        <taxon>Thiodictyon</taxon>
    </lineage>
</organism>
<proteinExistence type="predicted"/>
<keyword evidence="2" id="KW-1185">Reference proteome</keyword>
<dbReference type="OrthoDB" id="5768145at2"/>
<evidence type="ECO:0000313" key="2">
    <source>
        <dbReference type="Proteomes" id="UP000232638"/>
    </source>
</evidence>
<evidence type="ECO:0000313" key="1">
    <source>
        <dbReference type="EMBL" id="AUB83717.1"/>
    </source>
</evidence>
<evidence type="ECO:0008006" key="3">
    <source>
        <dbReference type="Google" id="ProtNLM"/>
    </source>
</evidence>
<sequence>MSDLSLLYEDDFSAWTAQTIALLRQGRLADLDIEHLAVELNDMGKSGRHELVNRLRVLLAQLLKWQFQYRRLTARWAEIEGKGWRSAIIEQRAALSYLLDKNPGLRSVLADGIAEAYQQAVEMAAEETELPAAIFPADCPYDEGQVLGRGYYPPSE</sequence>
<dbReference type="RefSeq" id="WP_100921397.1">
    <property type="nucleotide sequence ID" value="NZ_CP020370.1"/>
</dbReference>
<accession>A0A2K8UE09</accession>
<dbReference type="Proteomes" id="UP000232638">
    <property type="component" value="Chromosome"/>
</dbReference>
<reference evidence="1 2" key="1">
    <citation type="submission" date="2017-03" db="EMBL/GenBank/DDBJ databases">
        <title>Complete genome sequence of Candidatus 'Thiodictyon syntrophicum' sp. nov. strain Cad16T, a photolithoautotroph purple sulfur bacterium isolated from an alpine meromictic lake.</title>
        <authorList>
            <person name="Luedin S.M."/>
            <person name="Pothier J.F."/>
            <person name="Danza F."/>
            <person name="Storelli N."/>
            <person name="Wittwer M."/>
            <person name="Tonolla M."/>
        </authorList>
    </citation>
    <scope>NUCLEOTIDE SEQUENCE [LARGE SCALE GENOMIC DNA]</scope>
    <source>
        <strain evidence="1 2">Cad16T</strain>
    </source>
</reference>
<dbReference type="AlphaFoldDB" id="A0A2K8UE09"/>
<dbReference type="Pfam" id="PF01724">
    <property type="entry name" value="DUF29"/>
    <property type="match status" value="1"/>
</dbReference>
<gene>
    <name evidence="1" type="ORF">THSYN_24015</name>
</gene>
<protein>
    <recommendedName>
        <fullName evidence="3">DUF29 domain-containing protein</fullName>
    </recommendedName>
</protein>
<dbReference type="EMBL" id="CP020370">
    <property type="protein sequence ID" value="AUB83717.1"/>
    <property type="molecule type" value="Genomic_DNA"/>
</dbReference>